<feature type="region of interest" description="Interaction with substrate tRNA" evidence="10">
    <location>
        <begin position="62"/>
        <end position="65"/>
    </location>
</feature>
<keyword evidence="4 10" id="KW-0808">Transferase</keyword>
<keyword evidence="8 10" id="KW-0460">Magnesium</keyword>
<keyword evidence="5 10" id="KW-0819">tRNA processing</keyword>
<dbReference type="EC" id="2.5.1.75" evidence="10"/>
<accession>A0A2N3KRN9</accession>
<comment type="similarity">
    <text evidence="3 10 13">Belongs to the IPP transferase family.</text>
</comment>
<dbReference type="Pfam" id="PF01715">
    <property type="entry name" value="IPPT"/>
    <property type="match status" value="1"/>
</dbReference>
<comment type="caution">
    <text evidence="15">The sequence shown here is derived from an EMBL/GenBank/DDBJ whole genome shotgun (WGS) entry which is preliminary data.</text>
</comment>
<comment type="subunit">
    <text evidence="10">Monomer.</text>
</comment>
<feature type="region of interest" description="Interaction with substrate tRNA" evidence="10">
    <location>
        <begin position="186"/>
        <end position="190"/>
    </location>
</feature>
<evidence type="ECO:0000256" key="13">
    <source>
        <dbReference type="RuleBase" id="RU003785"/>
    </source>
</evidence>
<comment type="cofactor">
    <cofactor evidence="1 10">
        <name>Mg(2+)</name>
        <dbReference type="ChEBI" id="CHEBI:18420"/>
    </cofactor>
</comment>
<evidence type="ECO:0000256" key="1">
    <source>
        <dbReference type="ARBA" id="ARBA00001946"/>
    </source>
</evidence>
<dbReference type="OrthoDB" id="9776390at2"/>
<comment type="caution">
    <text evidence="10">Lacks conserved residue(s) required for the propagation of feature annotation.</text>
</comment>
<evidence type="ECO:0000256" key="3">
    <source>
        <dbReference type="ARBA" id="ARBA00005842"/>
    </source>
</evidence>
<evidence type="ECO:0000256" key="9">
    <source>
        <dbReference type="ARBA" id="ARBA00049563"/>
    </source>
</evidence>
<dbReference type="HAMAP" id="MF_00185">
    <property type="entry name" value="IPP_trans"/>
    <property type="match status" value="1"/>
</dbReference>
<reference evidence="15 16" key="1">
    <citation type="submission" date="2017-09" db="EMBL/GenBank/DDBJ databases">
        <title>Biodiversity and function of Thalassospira species in the particle-attached aromatic-hydrocarbon-degrading consortia from the surface seawater of the South China Sea.</title>
        <authorList>
            <person name="Dong C."/>
            <person name="Liu R."/>
            <person name="Shao Z."/>
        </authorList>
    </citation>
    <scope>NUCLEOTIDE SEQUENCE [LARGE SCALE GENOMIC DNA]</scope>
    <source>
        <strain evidence="15 16">CSC1P2</strain>
    </source>
</reference>
<dbReference type="RefSeq" id="WP_101268429.1">
    <property type="nucleotide sequence ID" value="NZ_NWTK01000010.1"/>
</dbReference>
<sequence length="341" mass="36899">MSDTNIPAAPASPNAAPADAAAPGEGGRFLPVIIVAGPTASGKSALALDLAKEFNGVIINADSMQVYRELRVLSARPDDSETARAPHRLYGVLSGAEACSAGKWREMALAEIAACHQNGQLPIVTGGTGMYLNALTNGIAPIPDIDKSVREQVTAELEAMGHAAFFARLQQQDAATAATLDPANSQRLIRAAEVLRATGHGLAHWHGAAMLPPPPGMAFLKFCYMPPRDILYDRCNRRFDLMIEQGAIEEVRLLLEQNLPPESPVMKAVGVRELGAYLSGALSLVDAKTLAQRETRRYAKRQLTWFRHQMTDRETIDAQYSESLASKLRNLVHQFLLTAPK</sequence>
<evidence type="ECO:0000256" key="10">
    <source>
        <dbReference type="HAMAP-Rule" id="MF_00185"/>
    </source>
</evidence>
<evidence type="ECO:0000256" key="7">
    <source>
        <dbReference type="ARBA" id="ARBA00022840"/>
    </source>
</evidence>
<organism evidence="15 16">
    <name type="scientific">Thalassospira marina</name>
    <dbReference type="NCBI Taxonomy" id="2048283"/>
    <lineage>
        <taxon>Bacteria</taxon>
        <taxon>Pseudomonadati</taxon>
        <taxon>Pseudomonadota</taxon>
        <taxon>Alphaproteobacteria</taxon>
        <taxon>Rhodospirillales</taxon>
        <taxon>Thalassospiraceae</taxon>
        <taxon>Thalassospira</taxon>
    </lineage>
</organism>
<dbReference type="CDD" id="cd02019">
    <property type="entry name" value="NK"/>
    <property type="match status" value="1"/>
</dbReference>
<evidence type="ECO:0000256" key="6">
    <source>
        <dbReference type="ARBA" id="ARBA00022741"/>
    </source>
</evidence>
<comment type="catalytic activity">
    <reaction evidence="9 10 11">
        <text>adenosine(37) in tRNA + dimethylallyl diphosphate = N(6)-dimethylallyladenosine(37) in tRNA + diphosphate</text>
        <dbReference type="Rhea" id="RHEA:26482"/>
        <dbReference type="Rhea" id="RHEA-COMP:10162"/>
        <dbReference type="Rhea" id="RHEA-COMP:10375"/>
        <dbReference type="ChEBI" id="CHEBI:33019"/>
        <dbReference type="ChEBI" id="CHEBI:57623"/>
        <dbReference type="ChEBI" id="CHEBI:74411"/>
        <dbReference type="ChEBI" id="CHEBI:74415"/>
        <dbReference type="EC" id="2.5.1.75"/>
    </reaction>
</comment>
<protein>
    <recommendedName>
        <fullName evidence="10">tRNA dimethylallyltransferase</fullName>
        <ecNumber evidence="10">2.5.1.75</ecNumber>
    </recommendedName>
    <alternativeName>
        <fullName evidence="10">Dimethylallyl diphosphate:tRNA dimethylallyltransferase</fullName>
        <shortName evidence="10">DMAPP:tRNA dimethylallyltransferase</shortName>
        <shortName evidence="10">DMATase</shortName>
    </alternativeName>
    <alternativeName>
        <fullName evidence="10">Isopentenyl-diphosphate:tRNA isopentenyltransferase</fullName>
        <shortName evidence="10">IPP transferase</shortName>
        <shortName evidence="10">IPPT</shortName>
        <shortName evidence="10">IPTase</shortName>
    </alternativeName>
</protein>
<evidence type="ECO:0000256" key="4">
    <source>
        <dbReference type="ARBA" id="ARBA00022679"/>
    </source>
</evidence>
<evidence type="ECO:0000256" key="14">
    <source>
        <dbReference type="SAM" id="MobiDB-lite"/>
    </source>
</evidence>
<dbReference type="GO" id="GO:0006400">
    <property type="term" value="P:tRNA modification"/>
    <property type="evidence" value="ECO:0007669"/>
    <property type="project" value="TreeGrafter"/>
</dbReference>
<dbReference type="InterPro" id="IPR039657">
    <property type="entry name" value="Dimethylallyltransferase"/>
</dbReference>
<feature type="site" description="Interaction with substrate tRNA" evidence="10">
    <location>
        <position position="150"/>
    </location>
</feature>
<evidence type="ECO:0000256" key="8">
    <source>
        <dbReference type="ARBA" id="ARBA00022842"/>
    </source>
</evidence>
<feature type="site" description="Interaction with substrate tRNA" evidence="10">
    <location>
        <position position="128"/>
    </location>
</feature>
<dbReference type="SUPFAM" id="SSF52540">
    <property type="entry name" value="P-loop containing nucleoside triphosphate hydrolases"/>
    <property type="match status" value="1"/>
</dbReference>
<gene>
    <name evidence="10" type="primary">miaA</name>
    <name evidence="15" type="ORF">COO20_16300</name>
</gene>
<dbReference type="Gene3D" id="3.40.50.300">
    <property type="entry name" value="P-loop containing nucleotide triphosphate hydrolases"/>
    <property type="match status" value="1"/>
</dbReference>
<dbReference type="InterPro" id="IPR018022">
    <property type="entry name" value="IPT"/>
</dbReference>
<feature type="binding site" evidence="10">
    <location>
        <begin position="39"/>
        <end position="44"/>
    </location>
    <ligand>
        <name>substrate</name>
    </ligand>
</feature>
<feature type="region of interest" description="Disordered" evidence="14">
    <location>
        <begin position="1"/>
        <end position="22"/>
    </location>
</feature>
<evidence type="ECO:0000313" key="16">
    <source>
        <dbReference type="Proteomes" id="UP000233597"/>
    </source>
</evidence>
<keyword evidence="7 10" id="KW-0067">ATP-binding</keyword>
<comment type="function">
    <text evidence="2 10 12">Catalyzes the transfer of a dimethylallyl group onto the adenine at position 37 in tRNAs that read codons beginning with uridine, leading to the formation of N6-(dimethylallyl)adenosine (i(6)A).</text>
</comment>
<dbReference type="Gene3D" id="1.10.20.140">
    <property type="match status" value="1"/>
</dbReference>
<keyword evidence="6 10" id="KW-0547">Nucleotide-binding</keyword>
<dbReference type="AlphaFoldDB" id="A0A2N3KRN9"/>
<dbReference type="GO" id="GO:0052381">
    <property type="term" value="F:tRNA dimethylallyltransferase activity"/>
    <property type="evidence" value="ECO:0007669"/>
    <property type="project" value="UniProtKB-UniRule"/>
</dbReference>
<evidence type="ECO:0000256" key="12">
    <source>
        <dbReference type="RuleBase" id="RU003784"/>
    </source>
</evidence>
<dbReference type="NCBIfam" id="TIGR00174">
    <property type="entry name" value="miaA"/>
    <property type="match status" value="1"/>
</dbReference>
<evidence type="ECO:0000256" key="2">
    <source>
        <dbReference type="ARBA" id="ARBA00003213"/>
    </source>
</evidence>
<dbReference type="GO" id="GO:0005524">
    <property type="term" value="F:ATP binding"/>
    <property type="evidence" value="ECO:0007669"/>
    <property type="project" value="UniProtKB-UniRule"/>
</dbReference>
<proteinExistence type="inferred from homology"/>
<feature type="compositionally biased region" description="Low complexity" evidence="14">
    <location>
        <begin position="7"/>
        <end position="22"/>
    </location>
</feature>
<dbReference type="EMBL" id="NWTK01000010">
    <property type="protein sequence ID" value="PKR53224.1"/>
    <property type="molecule type" value="Genomic_DNA"/>
</dbReference>
<evidence type="ECO:0000256" key="5">
    <source>
        <dbReference type="ARBA" id="ARBA00022694"/>
    </source>
</evidence>
<evidence type="ECO:0000256" key="11">
    <source>
        <dbReference type="RuleBase" id="RU003783"/>
    </source>
</evidence>
<evidence type="ECO:0000313" key="15">
    <source>
        <dbReference type="EMBL" id="PKR53224.1"/>
    </source>
</evidence>
<feature type="binding site" evidence="10">
    <location>
        <begin position="37"/>
        <end position="44"/>
    </location>
    <ligand>
        <name>ATP</name>
        <dbReference type="ChEBI" id="CHEBI:30616"/>
    </ligand>
</feature>
<dbReference type="PANTHER" id="PTHR11088">
    <property type="entry name" value="TRNA DIMETHYLALLYLTRANSFERASE"/>
    <property type="match status" value="1"/>
</dbReference>
<dbReference type="InterPro" id="IPR027417">
    <property type="entry name" value="P-loop_NTPase"/>
</dbReference>
<dbReference type="Proteomes" id="UP000233597">
    <property type="component" value="Unassembled WGS sequence"/>
</dbReference>
<dbReference type="PANTHER" id="PTHR11088:SF60">
    <property type="entry name" value="TRNA DIMETHYLALLYLTRANSFERASE"/>
    <property type="match status" value="1"/>
</dbReference>
<name>A0A2N3KRN9_9PROT</name>